<dbReference type="Pfam" id="PF00028">
    <property type="entry name" value="Cadherin"/>
    <property type="match status" value="1"/>
</dbReference>
<gene>
    <name evidence="12" type="ORF">MGAL_10B069291</name>
</gene>
<dbReference type="GO" id="GO:0005509">
    <property type="term" value="F:calcium ion binding"/>
    <property type="evidence" value="ECO:0007669"/>
    <property type="project" value="UniProtKB-UniRule"/>
</dbReference>
<dbReference type="GO" id="GO:0016342">
    <property type="term" value="C:catenin complex"/>
    <property type="evidence" value="ECO:0007669"/>
    <property type="project" value="TreeGrafter"/>
</dbReference>
<dbReference type="CDD" id="cd11304">
    <property type="entry name" value="Cadherin_repeat"/>
    <property type="match status" value="1"/>
</dbReference>
<comment type="caution">
    <text evidence="12">The sequence shown here is derived from an EMBL/GenBank/DDBJ whole genome shotgun (WGS) entry which is preliminary data.</text>
</comment>
<dbReference type="GO" id="GO:0005912">
    <property type="term" value="C:adherens junction"/>
    <property type="evidence" value="ECO:0007669"/>
    <property type="project" value="TreeGrafter"/>
</dbReference>
<dbReference type="OrthoDB" id="6139460at2759"/>
<dbReference type="InterPro" id="IPR015919">
    <property type="entry name" value="Cadherin-like_sf"/>
</dbReference>
<dbReference type="GO" id="GO:0044331">
    <property type="term" value="P:cell-cell adhesion mediated by cadherin"/>
    <property type="evidence" value="ECO:0007669"/>
    <property type="project" value="TreeGrafter"/>
</dbReference>
<feature type="signal peptide" evidence="10">
    <location>
        <begin position="1"/>
        <end position="17"/>
    </location>
</feature>
<evidence type="ECO:0000259" key="11">
    <source>
        <dbReference type="PROSITE" id="PS50268"/>
    </source>
</evidence>
<dbReference type="EMBL" id="UYJE01002283">
    <property type="protein sequence ID" value="VDI09405.1"/>
    <property type="molecule type" value="Genomic_DNA"/>
</dbReference>
<proteinExistence type="predicted"/>
<feature type="chain" id="PRO_5032549138" description="Cadherin domain-containing protein" evidence="10">
    <location>
        <begin position="18"/>
        <end position="490"/>
    </location>
</feature>
<keyword evidence="13" id="KW-1185">Reference proteome</keyword>
<keyword evidence="2 9" id="KW-0812">Transmembrane</keyword>
<keyword evidence="5 8" id="KW-0106">Calcium</keyword>
<dbReference type="FunFam" id="2.60.40.60:FF:000015">
    <property type="entry name" value="FAT atypical cadherin 1"/>
    <property type="match status" value="1"/>
</dbReference>
<dbReference type="Gene3D" id="2.60.40.60">
    <property type="entry name" value="Cadherins"/>
    <property type="match status" value="2"/>
</dbReference>
<dbReference type="GO" id="GO:0045296">
    <property type="term" value="F:cadherin binding"/>
    <property type="evidence" value="ECO:0007669"/>
    <property type="project" value="TreeGrafter"/>
</dbReference>
<evidence type="ECO:0000256" key="1">
    <source>
        <dbReference type="ARBA" id="ARBA00004167"/>
    </source>
</evidence>
<dbReference type="GO" id="GO:0034332">
    <property type="term" value="P:adherens junction organization"/>
    <property type="evidence" value="ECO:0007669"/>
    <property type="project" value="TreeGrafter"/>
</dbReference>
<dbReference type="Proteomes" id="UP000596742">
    <property type="component" value="Unassembled WGS sequence"/>
</dbReference>
<dbReference type="InterPro" id="IPR020894">
    <property type="entry name" value="Cadherin_CS"/>
</dbReference>
<evidence type="ECO:0000313" key="13">
    <source>
        <dbReference type="Proteomes" id="UP000596742"/>
    </source>
</evidence>
<keyword evidence="4" id="KW-0677">Repeat</keyword>
<accession>A0A8B6CSM9</accession>
<feature type="transmembrane region" description="Helical" evidence="9">
    <location>
        <begin position="437"/>
        <end position="461"/>
    </location>
</feature>
<dbReference type="GO" id="GO:0016339">
    <property type="term" value="P:calcium-dependent cell-cell adhesion via plasma membrane cell adhesion molecules"/>
    <property type="evidence" value="ECO:0007669"/>
    <property type="project" value="TreeGrafter"/>
</dbReference>
<organism evidence="12 13">
    <name type="scientific">Mytilus galloprovincialis</name>
    <name type="common">Mediterranean mussel</name>
    <dbReference type="NCBI Taxonomy" id="29158"/>
    <lineage>
        <taxon>Eukaryota</taxon>
        <taxon>Metazoa</taxon>
        <taxon>Spiralia</taxon>
        <taxon>Lophotrochozoa</taxon>
        <taxon>Mollusca</taxon>
        <taxon>Bivalvia</taxon>
        <taxon>Autobranchia</taxon>
        <taxon>Pteriomorphia</taxon>
        <taxon>Mytilida</taxon>
        <taxon>Mytiloidea</taxon>
        <taxon>Mytilidae</taxon>
        <taxon>Mytilinae</taxon>
        <taxon>Mytilus</taxon>
    </lineage>
</organism>
<keyword evidence="3 10" id="KW-0732">Signal</keyword>
<protein>
    <recommendedName>
        <fullName evidence="11">Cadherin domain-containing protein</fullName>
    </recommendedName>
</protein>
<dbReference type="AlphaFoldDB" id="A0A8B6CSM9"/>
<dbReference type="InterPro" id="IPR002126">
    <property type="entry name" value="Cadherin-like_dom"/>
</dbReference>
<evidence type="ECO:0000256" key="4">
    <source>
        <dbReference type="ARBA" id="ARBA00022737"/>
    </source>
</evidence>
<evidence type="ECO:0000256" key="2">
    <source>
        <dbReference type="ARBA" id="ARBA00022692"/>
    </source>
</evidence>
<dbReference type="GO" id="GO:0008013">
    <property type="term" value="F:beta-catenin binding"/>
    <property type="evidence" value="ECO:0007669"/>
    <property type="project" value="TreeGrafter"/>
</dbReference>
<comment type="subcellular location">
    <subcellularLocation>
        <location evidence="1">Membrane</location>
        <topology evidence="1">Single-pass membrane protein</topology>
    </subcellularLocation>
</comment>
<evidence type="ECO:0000256" key="8">
    <source>
        <dbReference type="PROSITE-ProRule" id="PRU00043"/>
    </source>
</evidence>
<evidence type="ECO:0000256" key="6">
    <source>
        <dbReference type="ARBA" id="ARBA00022989"/>
    </source>
</evidence>
<dbReference type="GO" id="GO:0007156">
    <property type="term" value="P:homophilic cell adhesion via plasma membrane adhesion molecules"/>
    <property type="evidence" value="ECO:0007669"/>
    <property type="project" value="InterPro"/>
</dbReference>
<keyword evidence="7 9" id="KW-0472">Membrane</keyword>
<dbReference type="InterPro" id="IPR039808">
    <property type="entry name" value="Cadherin"/>
</dbReference>
<dbReference type="PROSITE" id="PS00232">
    <property type="entry name" value="CADHERIN_1"/>
    <property type="match status" value="2"/>
</dbReference>
<dbReference type="PRINTS" id="PR00205">
    <property type="entry name" value="CADHERIN"/>
</dbReference>
<evidence type="ECO:0000256" key="5">
    <source>
        <dbReference type="ARBA" id="ARBA00022837"/>
    </source>
</evidence>
<evidence type="ECO:0000256" key="10">
    <source>
        <dbReference type="SAM" id="SignalP"/>
    </source>
</evidence>
<dbReference type="GO" id="GO:0016477">
    <property type="term" value="P:cell migration"/>
    <property type="evidence" value="ECO:0007669"/>
    <property type="project" value="TreeGrafter"/>
</dbReference>
<dbReference type="PROSITE" id="PS50268">
    <property type="entry name" value="CADHERIN_2"/>
    <property type="match status" value="2"/>
</dbReference>
<evidence type="ECO:0000313" key="12">
    <source>
        <dbReference type="EMBL" id="VDI09405.1"/>
    </source>
</evidence>
<evidence type="ECO:0000256" key="7">
    <source>
        <dbReference type="ARBA" id="ARBA00023136"/>
    </source>
</evidence>
<name>A0A8B6CSM9_MYTGA</name>
<feature type="domain" description="Cadherin" evidence="11">
    <location>
        <begin position="160"/>
        <end position="274"/>
    </location>
</feature>
<reference evidence="12" key="1">
    <citation type="submission" date="2018-11" db="EMBL/GenBank/DDBJ databases">
        <authorList>
            <person name="Alioto T."/>
            <person name="Alioto T."/>
        </authorList>
    </citation>
    <scope>NUCLEOTIDE SEQUENCE</scope>
</reference>
<dbReference type="SUPFAM" id="SSF49313">
    <property type="entry name" value="Cadherin-like"/>
    <property type="match status" value="1"/>
</dbReference>
<feature type="domain" description="Cadherin" evidence="11">
    <location>
        <begin position="68"/>
        <end position="159"/>
    </location>
</feature>
<sequence length="490" mass="54238">MLPILVAYFAIVSIVFAQEPCSPMDPGEWTPVRPVLYLNIYEANQEELLLYPNDPMYQSEIRLNGVLDENSPNGIVLEPQTDYLVINPAEKFKFESVSGHSILRLVQPLDRDGPTESVDDDISVITFTLKCSPANNLSVEIFYDVSIMVMDKNDNPPIFSNAPYETTINELTPVGTQLLTVTAVDKDSNLDGNITYSIIRNLGIVNDGGDLFDIDTLQGIVTVRDNLDYESLGDGHKYYVIRVVVMDGGPNTKRSAYTDIKVNITDGNDNGPSYMYTGCLQHKMTCVSPKYTVDVTAITLNQELHFHGFPDVTGNAIRILAKDMDGIPSDVVFSVATTYPSGYDSFFSVETKKVGNYFQAIVKQVKSVELPRDFVILLKAEELSPEKWFAVAEISFVKHMTDNNFQTTISPQLSTAAQTGEKTTQSQTTDEFSETTVALIVVIAVTLTLVLCLSIAMACFVSRRRQYSSDKVPLSSLNGAHENRGYSAQL</sequence>
<keyword evidence="6 9" id="KW-1133">Transmembrane helix</keyword>
<dbReference type="SMART" id="SM00112">
    <property type="entry name" value="CA"/>
    <property type="match status" value="1"/>
</dbReference>
<dbReference type="GO" id="GO:0007043">
    <property type="term" value="P:cell-cell junction assembly"/>
    <property type="evidence" value="ECO:0007669"/>
    <property type="project" value="TreeGrafter"/>
</dbReference>
<evidence type="ECO:0000256" key="3">
    <source>
        <dbReference type="ARBA" id="ARBA00022729"/>
    </source>
</evidence>
<dbReference type="GO" id="GO:0000902">
    <property type="term" value="P:cell morphogenesis"/>
    <property type="evidence" value="ECO:0007669"/>
    <property type="project" value="TreeGrafter"/>
</dbReference>
<dbReference type="PANTHER" id="PTHR24027">
    <property type="entry name" value="CADHERIN-23"/>
    <property type="match status" value="1"/>
</dbReference>
<evidence type="ECO:0000256" key="9">
    <source>
        <dbReference type="SAM" id="Phobius"/>
    </source>
</evidence>
<dbReference type="PANTHER" id="PTHR24027:SF422">
    <property type="entry name" value="CADHERIN DOMAIN-CONTAINING PROTEIN"/>
    <property type="match status" value="1"/>
</dbReference>